<evidence type="ECO:0000313" key="3">
    <source>
        <dbReference type="EMBL" id="REC67455.1"/>
    </source>
</evidence>
<evidence type="ECO:0000259" key="1">
    <source>
        <dbReference type="Pfam" id="PF04738"/>
    </source>
</evidence>
<feature type="domain" description="Lantibiotic dehydratase N-terminal" evidence="1">
    <location>
        <begin position="43"/>
        <end position="684"/>
    </location>
</feature>
<dbReference type="NCBIfam" id="TIGR03891">
    <property type="entry name" value="thiopep_ocin"/>
    <property type="match status" value="1"/>
</dbReference>
<dbReference type="AlphaFoldDB" id="A0A3D9CNW2"/>
<name>A0A3D9CNW2_9FLAO</name>
<dbReference type="Proteomes" id="UP000256769">
    <property type="component" value="Unassembled WGS sequence"/>
</dbReference>
<dbReference type="EMBL" id="QNUE01000005">
    <property type="protein sequence ID" value="REC67455.1"/>
    <property type="molecule type" value="Genomic_DNA"/>
</dbReference>
<dbReference type="InterPro" id="IPR023809">
    <property type="entry name" value="Thiopep_bacteriocin_synth_dom"/>
</dbReference>
<keyword evidence="4" id="KW-1185">Reference proteome</keyword>
<dbReference type="OrthoDB" id="1273722at2"/>
<evidence type="ECO:0008006" key="5">
    <source>
        <dbReference type="Google" id="ProtNLM"/>
    </source>
</evidence>
<evidence type="ECO:0000313" key="4">
    <source>
        <dbReference type="Proteomes" id="UP000256769"/>
    </source>
</evidence>
<organism evidence="3 4">
    <name type="scientific">Chryseobacterium flavum</name>
    <dbReference type="NCBI Taxonomy" id="415851"/>
    <lineage>
        <taxon>Bacteria</taxon>
        <taxon>Pseudomonadati</taxon>
        <taxon>Bacteroidota</taxon>
        <taxon>Flavobacteriia</taxon>
        <taxon>Flavobacteriales</taxon>
        <taxon>Weeksellaceae</taxon>
        <taxon>Chryseobacterium group</taxon>
        <taxon>Chryseobacterium</taxon>
    </lineage>
</organism>
<comment type="caution">
    <text evidence="3">The sequence shown here is derived from an EMBL/GenBank/DDBJ whole genome shotgun (WGS) entry which is preliminary data.</text>
</comment>
<accession>A0A3D9CNW2</accession>
<protein>
    <recommendedName>
        <fullName evidence="5">Lantibiotic dehydratase</fullName>
    </recommendedName>
</protein>
<reference evidence="3 4" key="1">
    <citation type="journal article" date="2007" name="Int. J. Syst. Evol. Microbiol.">
        <title>Chryseobacterium flavum sp. nov., isolated from polluted soil.</title>
        <authorList>
            <person name="Zhou Y."/>
            <person name="Dong J."/>
            <person name="Wang X."/>
            <person name="Huang X."/>
            <person name="Zhang K.Y."/>
            <person name="Zhang Y.Q."/>
            <person name="Guo Y.F."/>
            <person name="Lai R."/>
            <person name="Li W.J."/>
        </authorList>
    </citation>
    <scope>NUCLEOTIDE SEQUENCE [LARGE SCALE GENOMIC DNA]</scope>
    <source>
        <strain evidence="3 4">KCTC 12877</strain>
    </source>
</reference>
<dbReference type="Pfam" id="PF14028">
    <property type="entry name" value="Lant_dehydr_C"/>
    <property type="match status" value="1"/>
</dbReference>
<dbReference type="Pfam" id="PF04738">
    <property type="entry name" value="Lant_dehydr_N"/>
    <property type="match status" value="1"/>
</dbReference>
<gene>
    <name evidence="3" type="ORF">DRF59_07385</name>
</gene>
<dbReference type="InterPro" id="IPR006827">
    <property type="entry name" value="Lant_deHydtase_N"/>
</dbReference>
<dbReference type="RefSeq" id="WP_115958304.1">
    <property type="nucleotide sequence ID" value="NZ_CBCRVL010000003.1"/>
</dbReference>
<sequence length="1024" mass="120496">MMMNNLFSKSILRTPVYSLEDYSTLLALDKKSLFNYLKKDDFFLYALYTSSPGLHTTFIAINDFNEKLHNKLLLSCYKYYVRMCTRCIPFGLFSGVSIIRHEQNNKNSYITRNQILKTHTRLDSNYFNVLHKSIHRNINFNLKYYTNSSLYKLGNVYRYTEYIADNDSGKRKYILSQIESDKILNKIIKFCRKGAYLKEILDILVTEGYEETDSKDYIISLIESQILIDSFSTSTIGDTPEKSLLKEYEKNKDSEEFRFLNNITNLIYDIDNSDFKTSFTKTKELETLLLSNTPPKNDHLYFHKEVYFEPEEYDFENSKLIKNALDHLNFIGKKVNPANTRISKFIEVYRKRYGDTIRKLTDVLDIESGIGYGNFLNSGGVGDSNILSGLKNGSTTIPSIDLTEIDLFFINKIKNNQDSKEIIIQEKELQHFKEKSQNRDYEGATFSFMCNIYENEQNKRYIYLNNIGGNATKLVGRFTNGDKNIKALAQEISKHESDYYSDYICAELDYIPESSLGNVIHRDEFRDFKMSFLGGVNHDISIDDLLIQIEYNKVILLTPKGEKILPFFSNAFNTSHPKNLPLFELLVDIVNQFEATNANFFDIKHYHTFLNHIPRISVNNTILHRESWMISMENLKISKESIFSDDLAKEISNYLKGIKVHANFIIADGDNELVINLDSIIALEIFFNEIKKKKSVIIYEWLPNELKSIIRSPESKYSYNNEFLFLKKNNTKSAIISSTVNTKTNHIKSNMTPYSEWVYFKIDIGNKTVDNFLLNLQPVLKKLINNNIIKKFFYIKYVEESFQLRLRFLISDKLQYINLLNIITPFIQKYIDNRHVIKFSIDTYEREVLRYYGEKIVDFETIFFHDSMLSIEMIRTGKLNDRPVWIYCLEYIYLLLKQTLKDDETIYRFVEHMKGAFDKEFNANKFTTKSINLKYDHHLKDIHEIIIQNNHNLSLKNKQFDSIIKLVGKLKQENEDQIFIHLNNIIHMHIIRVVQNENRLYEYLIYSFIFKAIKTKKHILSKQI</sequence>
<feature type="domain" description="Thiopeptide-type bacteriocin biosynthesis" evidence="2">
    <location>
        <begin position="757"/>
        <end position="1012"/>
    </location>
</feature>
<evidence type="ECO:0000259" key="2">
    <source>
        <dbReference type="Pfam" id="PF14028"/>
    </source>
</evidence>
<proteinExistence type="predicted"/>